<feature type="region of interest" description="Disordered" evidence="1">
    <location>
        <begin position="1"/>
        <end position="94"/>
    </location>
</feature>
<dbReference type="OrthoDB" id="10469298at2759"/>
<evidence type="ECO:0000256" key="1">
    <source>
        <dbReference type="SAM" id="MobiDB-lite"/>
    </source>
</evidence>
<feature type="compositionally biased region" description="Polar residues" evidence="1">
    <location>
        <begin position="84"/>
        <end position="94"/>
    </location>
</feature>
<name>A0A2P5B8Q6_TREOI</name>
<feature type="non-terminal residue" evidence="2">
    <location>
        <position position="1"/>
    </location>
</feature>
<dbReference type="EMBL" id="JXTC01000579">
    <property type="protein sequence ID" value="PON45136.1"/>
    <property type="molecule type" value="Genomic_DNA"/>
</dbReference>
<sequence length="94" mass="10294">AQFWPKNPSEVQISSKEGFEEEKKERKMPDLPPPASAHASACVEEHSVPPRFDVGRSRSGPAKILSPTRFSCHKSVVRPPFSTPLASGVSSSHR</sequence>
<dbReference type="InParanoid" id="A0A2P5B8Q6"/>
<organism evidence="2 3">
    <name type="scientific">Trema orientale</name>
    <name type="common">Charcoal tree</name>
    <name type="synonym">Celtis orientalis</name>
    <dbReference type="NCBI Taxonomy" id="63057"/>
    <lineage>
        <taxon>Eukaryota</taxon>
        <taxon>Viridiplantae</taxon>
        <taxon>Streptophyta</taxon>
        <taxon>Embryophyta</taxon>
        <taxon>Tracheophyta</taxon>
        <taxon>Spermatophyta</taxon>
        <taxon>Magnoliopsida</taxon>
        <taxon>eudicotyledons</taxon>
        <taxon>Gunneridae</taxon>
        <taxon>Pentapetalae</taxon>
        <taxon>rosids</taxon>
        <taxon>fabids</taxon>
        <taxon>Rosales</taxon>
        <taxon>Cannabaceae</taxon>
        <taxon>Trema</taxon>
    </lineage>
</organism>
<comment type="caution">
    <text evidence="2">The sequence shown here is derived from an EMBL/GenBank/DDBJ whole genome shotgun (WGS) entry which is preliminary data.</text>
</comment>
<feature type="compositionally biased region" description="Basic and acidic residues" evidence="1">
    <location>
        <begin position="43"/>
        <end position="56"/>
    </location>
</feature>
<proteinExistence type="predicted"/>
<keyword evidence="3" id="KW-1185">Reference proteome</keyword>
<evidence type="ECO:0000313" key="2">
    <source>
        <dbReference type="EMBL" id="PON45136.1"/>
    </source>
</evidence>
<protein>
    <submittedName>
        <fullName evidence="2">Uncharacterized protein</fullName>
    </submittedName>
</protein>
<gene>
    <name evidence="2" type="ORF">TorRG33x02_329420</name>
</gene>
<accession>A0A2P5B8Q6</accession>
<feature type="compositionally biased region" description="Basic and acidic residues" evidence="1">
    <location>
        <begin position="17"/>
        <end position="29"/>
    </location>
</feature>
<reference evidence="3" key="1">
    <citation type="submission" date="2016-06" db="EMBL/GenBank/DDBJ databases">
        <title>Parallel loss of symbiosis genes in relatives of nitrogen-fixing non-legume Parasponia.</title>
        <authorList>
            <person name="Van Velzen R."/>
            <person name="Holmer R."/>
            <person name="Bu F."/>
            <person name="Rutten L."/>
            <person name="Van Zeijl A."/>
            <person name="Liu W."/>
            <person name="Santuari L."/>
            <person name="Cao Q."/>
            <person name="Sharma T."/>
            <person name="Shen D."/>
            <person name="Roswanjaya Y."/>
            <person name="Wardhani T."/>
            <person name="Kalhor M.S."/>
            <person name="Jansen J."/>
            <person name="Van den Hoogen J."/>
            <person name="Gungor B."/>
            <person name="Hartog M."/>
            <person name="Hontelez J."/>
            <person name="Verver J."/>
            <person name="Yang W.-C."/>
            <person name="Schijlen E."/>
            <person name="Repin R."/>
            <person name="Schilthuizen M."/>
            <person name="Schranz E."/>
            <person name="Heidstra R."/>
            <person name="Miyata K."/>
            <person name="Fedorova E."/>
            <person name="Kohlen W."/>
            <person name="Bisseling T."/>
            <person name="Smit S."/>
            <person name="Geurts R."/>
        </authorList>
    </citation>
    <scope>NUCLEOTIDE SEQUENCE [LARGE SCALE GENOMIC DNA]</scope>
    <source>
        <strain evidence="3">cv. RG33-2</strain>
    </source>
</reference>
<evidence type="ECO:0000313" key="3">
    <source>
        <dbReference type="Proteomes" id="UP000237000"/>
    </source>
</evidence>
<dbReference type="Proteomes" id="UP000237000">
    <property type="component" value="Unassembled WGS sequence"/>
</dbReference>
<dbReference type="AlphaFoldDB" id="A0A2P5B8Q6"/>